<keyword evidence="1" id="KW-0040">ANK repeat</keyword>
<dbReference type="EMBL" id="QGKX02001521">
    <property type="protein sequence ID" value="KAF3514342.1"/>
    <property type="molecule type" value="Genomic_DNA"/>
</dbReference>
<dbReference type="PROSITE" id="PS50088">
    <property type="entry name" value="ANK_REPEAT"/>
    <property type="match status" value="1"/>
</dbReference>
<dbReference type="Pfam" id="PF00023">
    <property type="entry name" value="Ank"/>
    <property type="match status" value="1"/>
</dbReference>
<evidence type="ECO:0000313" key="3">
    <source>
        <dbReference type="Proteomes" id="UP000712600"/>
    </source>
</evidence>
<sequence>MQSICVQNLLSSKTFRSFENIRKEEINVMMDKLEKASSSSSRIMGRGGGRKESYRIYCSALKVRFPFHFDAGLPTWSLGGRLILIRFGANDIAFGVDTKCLQLLEPVEDVLQEVINRASDRGITPLHVAALKGDIETVQLLLDWELLLLRFASIKFVVLKKPDGLYLVVSGASNVAKMGSLEVIKGELTPDGRTRVTRIKKEDNSCPSFALSV</sequence>
<protein>
    <submittedName>
        <fullName evidence="2">Uncharacterized protein</fullName>
    </submittedName>
</protein>
<evidence type="ECO:0000256" key="1">
    <source>
        <dbReference type="PROSITE-ProRule" id="PRU00023"/>
    </source>
</evidence>
<dbReference type="AlphaFoldDB" id="A0A8S9PL36"/>
<dbReference type="InterPro" id="IPR002110">
    <property type="entry name" value="Ankyrin_rpt"/>
</dbReference>
<proteinExistence type="predicted"/>
<reference evidence="2" key="1">
    <citation type="submission" date="2019-12" db="EMBL/GenBank/DDBJ databases">
        <title>Genome sequencing and annotation of Brassica cretica.</title>
        <authorList>
            <person name="Studholme D.J."/>
            <person name="Sarris P."/>
        </authorList>
    </citation>
    <scope>NUCLEOTIDE SEQUENCE</scope>
    <source>
        <strain evidence="2">PFS-109/04</strain>
        <tissue evidence="2">Leaf</tissue>
    </source>
</reference>
<name>A0A8S9PL36_BRACR</name>
<dbReference type="InterPro" id="IPR036770">
    <property type="entry name" value="Ankyrin_rpt-contain_sf"/>
</dbReference>
<organism evidence="2 3">
    <name type="scientific">Brassica cretica</name>
    <name type="common">Mustard</name>
    <dbReference type="NCBI Taxonomy" id="69181"/>
    <lineage>
        <taxon>Eukaryota</taxon>
        <taxon>Viridiplantae</taxon>
        <taxon>Streptophyta</taxon>
        <taxon>Embryophyta</taxon>
        <taxon>Tracheophyta</taxon>
        <taxon>Spermatophyta</taxon>
        <taxon>Magnoliopsida</taxon>
        <taxon>eudicotyledons</taxon>
        <taxon>Gunneridae</taxon>
        <taxon>Pentapetalae</taxon>
        <taxon>rosids</taxon>
        <taxon>malvids</taxon>
        <taxon>Brassicales</taxon>
        <taxon>Brassicaceae</taxon>
        <taxon>Brassiceae</taxon>
        <taxon>Brassica</taxon>
    </lineage>
</organism>
<accession>A0A8S9PL36</accession>
<dbReference type="Proteomes" id="UP000712600">
    <property type="component" value="Unassembled WGS sequence"/>
</dbReference>
<dbReference type="Gene3D" id="1.25.40.20">
    <property type="entry name" value="Ankyrin repeat-containing domain"/>
    <property type="match status" value="1"/>
</dbReference>
<gene>
    <name evidence="2" type="ORF">F2Q69_00009189</name>
</gene>
<dbReference type="PROSITE" id="PS50297">
    <property type="entry name" value="ANK_REP_REGION"/>
    <property type="match status" value="1"/>
</dbReference>
<feature type="repeat" description="ANK" evidence="1">
    <location>
        <begin position="121"/>
        <end position="143"/>
    </location>
</feature>
<evidence type="ECO:0000313" key="2">
    <source>
        <dbReference type="EMBL" id="KAF3514342.1"/>
    </source>
</evidence>
<comment type="caution">
    <text evidence="2">The sequence shown here is derived from an EMBL/GenBank/DDBJ whole genome shotgun (WGS) entry which is preliminary data.</text>
</comment>
<dbReference type="SUPFAM" id="SSF48403">
    <property type="entry name" value="Ankyrin repeat"/>
    <property type="match status" value="1"/>
</dbReference>